<protein>
    <recommendedName>
        <fullName evidence="8">AP2/ERF domain-containing protein</fullName>
    </recommendedName>
</protein>
<dbReference type="GO" id="GO:0005634">
    <property type="term" value="C:nucleus"/>
    <property type="evidence" value="ECO:0000318"/>
    <property type="project" value="GO_Central"/>
</dbReference>
<dbReference type="InterPro" id="IPR036955">
    <property type="entry name" value="AP2/ERF_dom_sf"/>
</dbReference>
<evidence type="ECO:0000256" key="7">
    <source>
        <dbReference type="SAM" id="MobiDB-lite"/>
    </source>
</evidence>
<dbReference type="STRING" id="4565.A0A3B5Y0P5"/>
<dbReference type="FunFam" id="3.30.730.10:FF:000001">
    <property type="entry name" value="Ethylene-responsive transcription factor 2"/>
    <property type="match status" value="1"/>
</dbReference>
<gene>
    <name evidence="9" type="primary">LOC123137413</name>
</gene>
<dbReference type="GO" id="GO:0045893">
    <property type="term" value="P:positive regulation of DNA-templated transcription"/>
    <property type="evidence" value="ECO:0000318"/>
    <property type="project" value="GO_Central"/>
</dbReference>
<dbReference type="SUPFAM" id="SSF54171">
    <property type="entry name" value="DNA-binding domain"/>
    <property type="match status" value="1"/>
</dbReference>
<dbReference type="PRINTS" id="PR00367">
    <property type="entry name" value="ETHRSPELEMNT"/>
</dbReference>
<keyword evidence="2" id="KW-0805">Transcription regulation</keyword>
<dbReference type="Gene3D" id="3.30.730.10">
    <property type="entry name" value="AP2/ERF domain"/>
    <property type="match status" value="1"/>
</dbReference>
<keyword evidence="10" id="KW-1185">Reference proteome</keyword>
<dbReference type="GeneID" id="123137413"/>
<feature type="compositionally biased region" description="Pro residues" evidence="7">
    <location>
        <begin position="132"/>
        <end position="144"/>
    </location>
</feature>
<name>A0A3B5Y0P5_WHEAT</name>
<dbReference type="EnsemblPlants" id="TraesCS1A02G223400.1">
    <property type="protein sequence ID" value="TraesCS1A02G223400.1.cds1"/>
    <property type="gene ID" value="TraesCS1A02G223400"/>
</dbReference>
<accession>A0A3B5Y0P5</accession>
<dbReference type="GO" id="GO:0003700">
    <property type="term" value="F:DNA-binding transcription factor activity"/>
    <property type="evidence" value="ECO:0000318"/>
    <property type="project" value="GO_Central"/>
</dbReference>
<evidence type="ECO:0000313" key="9">
    <source>
        <dbReference type="EnsemblPlants" id="TraesCS1A02G223400.1.cds1"/>
    </source>
</evidence>
<evidence type="ECO:0000256" key="5">
    <source>
        <dbReference type="ARBA" id="ARBA00023242"/>
    </source>
</evidence>
<dbReference type="InterPro" id="IPR001471">
    <property type="entry name" value="AP2/ERF_dom"/>
</dbReference>
<evidence type="ECO:0000259" key="8">
    <source>
        <dbReference type="PROSITE" id="PS51032"/>
    </source>
</evidence>
<feature type="compositionally biased region" description="Low complexity" evidence="7">
    <location>
        <begin position="119"/>
        <end position="131"/>
    </location>
</feature>
<dbReference type="RefSeq" id="XP_044413122.1">
    <property type="nucleotide sequence ID" value="XM_044557187.1"/>
</dbReference>
<dbReference type="Proteomes" id="UP000019116">
    <property type="component" value="Chromosome 1A"/>
</dbReference>
<dbReference type="AlphaFoldDB" id="A0A3B5Y0P5"/>
<keyword evidence="5" id="KW-0539">Nucleus</keyword>
<keyword evidence="4" id="KW-0804">Transcription</keyword>
<evidence type="ECO:0000256" key="3">
    <source>
        <dbReference type="ARBA" id="ARBA00023125"/>
    </source>
</evidence>
<dbReference type="InterPro" id="IPR016177">
    <property type="entry name" value="DNA-bd_dom_sf"/>
</dbReference>
<dbReference type="Pfam" id="PF00847">
    <property type="entry name" value="AP2"/>
    <property type="match status" value="1"/>
</dbReference>
<dbReference type="Gramene" id="TraesCS1A02G223400.1">
    <property type="protein sequence ID" value="TraesCS1A02G223400.1.cds1"/>
    <property type="gene ID" value="TraesCS1A02G223400"/>
</dbReference>
<feature type="compositionally biased region" description="Low complexity" evidence="7">
    <location>
        <begin position="17"/>
        <end position="30"/>
    </location>
</feature>
<dbReference type="PROSITE" id="PS51032">
    <property type="entry name" value="AP2_ERF"/>
    <property type="match status" value="1"/>
</dbReference>
<organism evidence="9">
    <name type="scientific">Triticum aestivum</name>
    <name type="common">Wheat</name>
    <dbReference type="NCBI Taxonomy" id="4565"/>
    <lineage>
        <taxon>Eukaryota</taxon>
        <taxon>Viridiplantae</taxon>
        <taxon>Streptophyta</taxon>
        <taxon>Embryophyta</taxon>
        <taxon>Tracheophyta</taxon>
        <taxon>Spermatophyta</taxon>
        <taxon>Magnoliopsida</taxon>
        <taxon>Liliopsida</taxon>
        <taxon>Poales</taxon>
        <taxon>Poaceae</taxon>
        <taxon>BOP clade</taxon>
        <taxon>Pooideae</taxon>
        <taxon>Triticodae</taxon>
        <taxon>Triticeae</taxon>
        <taxon>Triticinae</taxon>
        <taxon>Triticum</taxon>
    </lineage>
</organism>
<dbReference type="PANTHER" id="PTHR31241">
    <property type="entry name" value="DEHYDRATION-RESPONSIVE ELEMENT-BINDING PROTEIN 2C"/>
    <property type="match status" value="1"/>
</dbReference>
<dbReference type="OMA" id="AARWDYH"/>
<evidence type="ECO:0000256" key="2">
    <source>
        <dbReference type="ARBA" id="ARBA00023015"/>
    </source>
</evidence>
<dbReference type="GO" id="GO:0000976">
    <property type="term" value="F:transcription cis-regulatory region binding"/>
    <property type="evidence" value="ECO:0000318"/>
    <property type="project" value="GO_Central"/>
</dbReference>
<feature type="domain" description="AP2/ERF" evidence="8">
    <location>
        <begin position="48"/>
        <end position="105"/>
    </location>
</feature>
<sequence length="260" mass="27741">MEHKPNPAVLATTTIEAASSSDVGSSVSSGGRKGKAAGKGGPENAKFRYRGVRQRSWGKWVAEIREPRKRSRKWLGTFATAEDAARAYDRAALLLYGPRAHLNLTAPPPLAPGADSHPRPLGSSASSSSSSAPPPLRPLLPRPPQHSGGAGAVFHHHHHHHQYRFLPLRVTPPSTSPPLHYASTATASTVTTTVALAPPHETTASLPVASSSTVAAQDRVPAEAAEAEVTPEWYLAAEEEDYEAALLWNEPDPLFDIFSK</sequence>
<dbReference type="Gramene" id="TraesCS1A03G0584600.1">
    <property type="protein sequence ID" value="TraesCS1A03G0584600.1.CDS1"/>
    <property type="gene ID" value="TraesCS1A03G0584600"/>
</dbReference>
<evidence type="ECO:0000256" key="6">
    <source>
        <dbReference type="ARBA" id="ARBA00024343"/>
    </source>
</evidence>
<comment type="subcellular location">
    <subcellularLocation>
        <location evidence="1">Nucleus</location>
    </subcellularLocation>
</comment>
<reference evidence="9" key="1">
    <citation type="submission" date="2018-08" db="EMBL/GenBank/DDBJ databases">
        <authorList>
            <person name="Rossello M."/>
        </authorList>
    </citation>
    <scope>NUCLEOTIDE SEQUENCE [LARGE SCALE GENOMIC DNA]</scope>
    <source>
        <strain evidence="9">cv. Chinese Spring</strain>
    </source>
</reference>
<keyword evidence="3" id="KW-0238">DNA-binding</keyword>
<comment type="similarity">
    <text evidence="6">Belongs to the AP2/ERF transcription factor family. ERF subfamily.</text>
</comment>
<feature type="region of interest" description="Disordered" evidence="7">
    <location>
        <begin position="1"/>
        <end position="49"/>
    </location>
</feature>
<dbReference type="OrthoDB" id="1938645at2759"/>
<dbReference type="SMR" id="A0A3B5Y0P5"/>
<dbReference type="SMART" id="SM00380">
    <property type="entry name" value="AP2"/>
    <property type="match status" value="1"/>
</dbReference>
<evidence type="ECO:0000256" key="4">
    <source>
        <dbReference type="ARBA" id="ARBA00023163"/>
    </source>
</evidence>
<dbReference type="CDD" id="cd00018">
    <property type="entry name" value="AP2"/>
    <property type="match status" value="1"/>
</dbReference>
<dbReference type="PANTHER" id="PTHR31241:SF24">
    <property type="entry name" value="ETHYLENE-RESPONSIVE TRANSCRIPTION FACTOR ABI4"/>
    <property type="match status" value="1"/>
</dbReference>
<feature type="region of interest" description="Disordered" evidence="7">
    <location>
        <begin position="106"/>
        <end position="152"/>
    </location>
</feature>
<dbReference type="GO" id="GO:0006950">
    <property type="term" value="P:response to stress"/>
    <property type="evidence" value="ECO:0000318"/>
    <property type="project" value="GO_Central"/>
</dbReference>
<evidence type="ECO:0000256" key="1">
    <source>
        <dbReference type="ARBA" id="ARBA00004123"/>
    </source>
</evidence>
<reference evidence="9" key="2">
    <citation type="submission" date="2018-10" db="UniProtKB">
        <authorList>
            <consortium name="EnsemblPlants"/>
        </authorList>
    </citation>
    <scope>IDENTIFICATION</scope>
</reference>
<proteinExistence type="inferred from homology"/>
<dbReference type="KEGG" id="taes:123137413"/>
<evidence type="ECO:0000313" key="10">
    <source>
        <dbReference type="Proteomes" id="UP000019116"/>
    </source>
</evidence>